<evidence type="ECO:0000313" key="3">
    <source>
        <dbReference type="Proteomes" id="UP001216189"/>
    </source>
</evidence>
<dbReference type="RefSeq" id="WP_274721442.1">
    <property type="nucleotide sequence ID" value="NZ_JARBFT010000001.1"/>
</dbReference>
<reference evidence="2 3" key="1">
    <citation type="submission" date="2023-02" db="EMBL/GenBank/DDBJ databases">
        <title>Vibrio intestini sp. nov., a close relative of Vibrio cholerae isolated from the intestine of Healthy Culter dabryi.</title>
        <authorList>
            <person name="Wu N."/>
        </authorList>
    </citation>
    <scope>NUCLEOTIDE SEQUENCE [LARGE SCALE GENOMIC DNA]</scope>
    <source>
        <strain evidence="2 3">DSL-7</strain>
    </source>
</reference>
<evidence type="ECO:0000313" key="2">
    <source>
        <dbReference type="EMBL" id="MDE1513690.1"/>
    </source>
</evidence>
<protein>
    <submittedName>
        <fullName evidence="2">ABC-type transport auxiliary lipoprotein family protein</fullName>
    </submittedName>
</protein>
<dbReference type="EMBL" id="JARBFT010000001">
    <property type="protein sequence ID" value="MDE1513690.1"/>
    <property type="molecule type" value="Genomic_DNA"/>
</dbReference>
<dbReference type="Pfam" id="PF03886">
    <property type="entry name" value="ABC_trans_aux"/>
    <property type="match status" value="1"/>
</dbReference>
<sequence>MKQWLLMMLISITLLGCSSEPQPKVDFYLLPQHLTSSPVTPTTSFTALASTLLIVQPVELAPYLDTAGIIYRQSATQVTQAKYHQWAQRLSPQLTERIIEQLRRDQPVSYWPEAFNAHYAQQKHHTLQVKFQRFNGAYTGNAELAGSWELLSPQGVRLLRQDFSFDVPLTDEGYPALVEALSLGLEQLTTQIKQTLLQQSLPNN</sequence>
<feature type="domain" description="ABC-type transport auxiliary lipoprotein component" evidence="1">
    <location>
        <begin position="37"/>
        <end position="192"/>
    </location>
</feature>
<keyword evidence="3" id="KW-1185">Reference proteome</keyword>
<dbReference type="Gene3D" id="3.40.50.10610">
    <property type="entry name" value="ABC-type transport auxiliary lipoprotein component"/>
    <property type="match status" value="1"/>
</dbReference>
<dbReference type="SUPFAM" id="SSF159594">
    <property type="entry name" value="XCC0632-like"/>
    <property type="match status" value="1"/>
</dbReference>
<gene>
    <name evidence="2" type="ORF">PUN32_01515</name>
</gene>
<name>A0ABT5V043_9VIBR</name>
<dbReference type="PROSITE" id="PS51257">
    <property type="entry name" value="PROKAR_LIPOPROTEIN"/>
    <property type="match status" value="1"/>
</dbReference>
<accession>A0ABT5V043</accession>
<evidence type="ECO:0000259" key="1">
    <source>
        <dbReference type="Pfam" id="PF03886"/>
    </source>
</evidence>
<comment type="caution">
    <text evidence="2">The sequence shown here is derived from an EMBL/GenBank/DDBJ whole genome shotgun (WGS) entry which is preliminary data.</text>
</comment>
<dbReference type="Proteomes" id="UP001216189">
    <property type="component" value="Unassembled WGS sequence"/>
</dbReference>
<proteinExistence type="predicted"/>
<organism evidence="2 3">
    <name type="scientific">Vibrio chanodichtyis</name>
    <dbReference type="NCBI Taxonomy" id="3027932"/>
    <lineage>
        <taxon>Bacteria</taxon>
        <taxon>Pseudomonadati</taxon>
        <taxon>Pseudomonadota</taxon>
        <taxon>Gammaproteobacteria</taxon>
        <taxon>Vibrionales</taxon>
        <taxon>Vibrionaceae</taxon>
        <taxon>Vibrio</taxon>
    </lineage>
</organism>
<keyword evidence="2" id="KW-0449">Lipoprotein</keyword>
<dbReference type="InterPro" id="IPR005586">
    <property type="entry name" value="ABC_trans_aux"/>
</dbReference>